<reference evidence="3 4" key="1">
    <citation type="submission" date="2017-11" db="EMBL/GenBank/DDBJ databases">
        <title>Taxonomic description and genome sequences of Spirosoma HA7 sp. nov., isolated from pollen microhabitat of Corylus avellana.</title>
        <authorList>
            <person name="Ambika Manirajan B."/>
            <person name="Suarez C."/>
            <person name="Ratering S."/>
            <person name="Geissler-Plaum R."/>
            <person name="Cardinale M."/>
            <person name="Sylvia S."/>
        </authorList>
    </citation>
    <scope>NUCLEOTIDE SEQUENCE [LARGE SCALE GENOMIC DNA]</scope>
    <source>
        <strain evidence="3 4">HA7</strain>
    </source>
</reference>
<feature type="domain" description="Glycosyltransferase subfamily 4-like N-terminal" evidence="2">
    <location>
        <begin position="15"/>
        <end position="162"/>
    </location>
</feature>
<dbReference type="KEGG" id="spir:CWM47_12620"/>
<dbReference type="EMBL" id="CP025096">
    <property type="protein sequence ID" value="AUD02601.1"/>
    <property type="molecule type" value="Genomic_DNA"/>
</dbReference>
<evidence type="ECO:0000313" key="4">
    <source>
        <dbReference type="Proteomes" id="UP000232883"/>
    </source>
</evidence>
<dbReference type="InterPro" id="IPR050194">
    <property type="entry name" value="Glycosyltransferase_grp1"/>
</dbReference>
<proteinExistence type="predicted"/>
<feature type="domain" description="Glycosyl transferase family 1" evidence="1">
    <location>
        <begin position="197"/>
        <end position="324"/>
    </location>
</feature>
<dbReference type="Pfam" id="PF00534">
    <property type="entry name" value="Glycos_transf_1"/>
    <property type="match status" value="1"/>
</dbReference>
<gene>
    <name evidence="3" type="ORF">CWM47_12620</name>
</gene>
<dbReference type="CDD" id="cd03801">
    <property type="entry name" value="GT4_PimA-like"/>
    <property type="match status" value="1"/>
</dbReference>
<dbReference type="Pfam" id="PF13439">
    <property type="entry name" value="Glyco_transf_4"/>
    <property type="match status" value="1"/>
</dbReference>
<organism evidence="3 4">
    <name type="scientific">Spirosoma pollinicola</name>
    <dbReference type="NCBI Taxonomy" id="2057025"/>
    <lineage>
        <taxon>Bacteria</taxon>
        <taxon>Pseudomonadati</taxon>
        <taxon>Bacteroidota</taxon>
        <taxon>Cytophagia</taxon>
        <taxon>Cytophagales</taxon>
        <taxon>Cytophagaceae</taxon>
        <taxon>Spirosoma</taxon>
    </lineage>
</organism>
<dbReference type="SUPFAM" id="SSF53756">
    <property type="entry name" value="UDP-Glycosyltransferase/glycogen phosphorylase"/>
    <property type="match status" value="1"/>
</dbReference>
<dbReference type="OrthoDB" id="9815550at2"/>
<keyword evidence="3" id="KW-0808">Transferase</keyword>
<keyword evidence="4" id="KW-1185">Reference proteome</keyword>
<dbReference type="PANTHER" id="PTHR45947:SF13">
    <property type="entry name" value="TRANSFERASE"/>
    <property type="match status" value="1"/>
</dbReference>
<dbReference type="InterPro" id="IPR028098">
    <property type="entry name" value="Glyco_trans_4-like_N"/>
</dbReference>
<dbReference type="InterPro" id="IPR001296">
    <property type="entry name" value="Glyco_trans_1"/>
</dbReference>
<dbReference type="AlphaFoldDB" id="A0A2K8YYA1"/>
<name>A0A2K8YYA1_9BACT</name>
<dbReference type="Gene3D" id="3.40.50.2000">
    <property type="entry name" value="Glycogen Phosphorylase B"/>
    <property type="match status" value="2"/>
</dbReference>
<evidence type="ECO:0000313" key="3">
    <source>
        <dbReference type="EMBL" id="AUD02601.1"/>
    </source>
</evidence>
<sequence length="391" mass="43507">MNVLIATYLSPTSPSGVVTSTNILVNDLTSAGVNVHMVDATNTPVIWRKCLGVLKRLMRPLGGAFYVVYDEFAYFTGIYLSTRKLRQSHFDLIHAQDVRSGVAAWMALGRNTPVVLTCHFNDDPVHELVDTHALKSGFTKQLTAWYRYLFSHVKNYLFGSEYAYIKSKHLLPGNINKLILPNSVRLNAPVNAKETANPTETGKLIICNVGYIDERKNQQLLLQIGRELIRRGTTNFHIRLIGDGPKRAEYTQMANQFSLTDYVTFYGQQAEPWRLVAQSDLYIHTSLNDNCPYSLIESFAVGTPVLALPVGGIPEMLPDGAGALHGATVVELTDEVLTYFDAEKRQQLARVQSAYAAKVFDSQINLDKMLSFYRQLLGEPAPAVAHLAPVS</sequence>
<evidence type="ECO:0000259" key="2">
    <source>
        <dbReference type="Pfam" id="PF13439"/>
    </source>
</evidence>
<accession>A0A2K8YYA1</accession>
<protein>
    <submittedName>
        <fullName evidence="3">Group 1 glycosyl transferase</fullName>
    </submittedName>
</protein>
<dbReference type="Proteomes" id="UP000232883">
    <property type="component" value="Chromosome"/>
</dbReference>
<dbReference type="RefSeq" id="WP_100988318.1">
    <property type="nucleotide sequence ID" value="NZ_CP025096.1"/>
</dbReference>
<dbReference type="GO" id="GO:0016757">
    <property type="term" value="F:glycosyltransferase activity"/>
    <property type="evidence" value="ECO:0007669"/>
    <property type="project" value="InterPro"/>
</dbReference>
<dbReference type="PANTHER" id="PTHR45947">
    <property type="entry name" value="SULFOQUINOVOSYL TRANSFERASE SQD2"/>
    <property type="match status" value="1"/>
</dbReference>
<evidence type="ECO:0000259" key="1">
    <source>
        <dbReference type="Pfam" id="PF00534"/>
    </source>
</evidence>